<dbReference type="EMBL" id="CP031165">
    <property type="protein sequence ID" value="AXV08890.1"/>
    <property type="molecule type" value="Genomic_DNA"/>
</dbReference>
<comment type="pathway">
    <text evidence="2">Lipid metabolism; butanoate metabolism.</text>
</comment>
<dbReference type="InterPro" id="IPR006108">
    <property type="entry name" value="3HC_DH_C"/>
</dbReference>
<dbReference type="OrthoDB" id="9771883at2"/>
<dbReference type="SUPFAM" id="SSF52096">
    <property type="entry name" value="ClpP/crotonase"/>
    <property type="match status" value="1"/>
</dbReference>
<dbReference type="FunFam" id="3.40.50.720:FF:000009">
    <property type="entry name" value="Fatty oxidation complex, alpha subunit"/>
    <property type="match status" value="1"/>
</dbReference>
<dbReference type="InterPro" id="IPR008927">
    <property type="entry name" value="6-PGluconate_DH-like_C_sf"/>
</dbReference>
<dbReference type="Pfam" id="PF00725">
    <property type="entry name" value="3HCDH"/>
    <property type="match status" value="1"/>
</dbReference>
<dbReference type="GO" id="GO:0006635">
    <property type="term" value="P:fatty acid beta-oxidation"/>
    <property type="evidence" value="ECO:0007669"/>
    <property type="project" value="UniProtKB-UniPathway"/>
</dbReference>
<dbReference type="SUPFAM" id="SSF48179">
    <property type="entry name" value="6-phosphogluconate dehydrogenase C-terminal domain-like"/>
    <property type="match status" value="2"/>
</dbReference>
<organism evidence="15 16">
    <name type="scientific">Euzebya pacifica</name>
    <dbReference type="NCBI Taxonomy" id="1608957"/>
    <lineage>
        <taxon>Bacteria</taxon>
        <taxon>Bacillati</taxon>
        <taxon>Actinomycetota</taxon>
        <taxon>Nitriliruptoria</taxon>
        <taxon>Euzebyales</taxon>
    </lineage>
</organism>
<dbReference type="AlphaFoldDB" id="A0A346Y343"/>
<evidence type="ECO:0000313" key="16">
    <source>
        <dbReference type="Proteomes" id="UP000264006"/>
    </source>
</evidence>
<dbReference type="PANTHER" id="PTHR43612:SF3">
    <property type="entry name" value="TRIFUNCTIONAL ENZYME SUBUNIT ALPHA, MITOCHONDRIAL"/>
    <property type="match status" value="1"/>
</dbReference>
<gene>
    <name evidence="15" type="ORF">DVS28_a4223</name>
</gene>
<protein>
    <submittedName>
        <fullName evidence="15">Enoyl-CoA hydratase</fullName>
    </submittedName>
</protein>
<feature type="domain" description="3-hydroxyacyl-CoA dehydrogenase C-terminal" evidence="13">
    <location>
        <begin position="476"/>
        <end position="574"/>
    </location>
</feature>
<evidence type="ECO:0000259" key="14">
    <source>
        <dbReference type="Pfam" id="PF02737"/>
    </source>
</evidence>
<dbReference type="InterPro" id="IPR036291">
    <property type="entry name" value="NAD(P)-bd_dom_sf"/>
</dbReference>
<keyword evidence="11" id="KW-0511">Multifunctional enzyme</keyword>
<keyword evidence="8" id="KW-0520">NAD</keyword>
<dbReference type="Pfam" id="PF02737">
    <property type="entry name" value="3HCDH_N"/>
    <property type="match status" value="1"/>
</dbReference>
<evidence type="ECO:0000256" key="9">
    <source>
        <dbReference type="ARBA" id="ARBA00023098"/>
    </source>
</evidence>
<keyword evidence="9" id="KW-0443">Lipid metabolism</keyword>
<dbReference type="Proteomes" id="UP000264006">
    <property type="component" value="Chromosome"/>
</dbReference>
<evidence type="ECO:0000256" key="5">
    <source>
        <dbReference type="ARBA" id="ARBA00022832"/>
    </source>
</evidence>
<evidence type="ECO:0000256" key="6">
    <source>
        <dbReference type="ARBA" id="ARBA00022963"/>
    </source>
</evidence>
<dbReference type="UniPathway" id="UPA00659"/>
<keyword evidence="6" id="KW-0442">Lipid degradation</keyword>
<keyword evidence="10" id="KW-0456">Lyase</keyword>
<evidence type="ECO:0000256" key="2">
    <source>
        <dbReference type="ARBA" id="ARBA00005086"/>
    </source>
</evidence>
<dbReference type="GO" id="GO:0070403">
    <property type="term" value="F:NAD+ binding"/>
    <property type="evidence" value="ECO:0007669"/>
    <property type="project" value="InterPro"/>
</dbReference>
<evidence type="ECO:0000256" key="10">
    <source>
        <dbReference type="ARBA" id="ARBA00023239"/>
    </source>
</evidence>
<dbReference type="Gene3D" id="3.90.226.10">
    <property type="entry name" value="2-enoyl-CoA Hydratase, Chain A, domain 1"/>
    <property type="match status" value="1"/>
</dbReference>
<evidence type="ECO:0000256" key="7">
    <source>
        <dbReference type="ARBA" id="ARBA00023002"/>
    </source>
</evidence>
<comment type="similarity">
    <text evidence="4">Belongs to the 3-hydroxyacyl-CoA dehydrogenase family.</text>
</comment>
<keyword evidence="16" id="KW-1185">Reference proteome</keyword>
<dbReference type="InterPro" id="IPR029045">
    <property type="entry name" value="ClpP/crotonase-like_dom_sf"/>
</dbReference>
<evidence type="ECO:0000256" key="12">
    <source>
        <dbReference type="ARBA" id="ARBA00049556"/>
    </source>
</evidence>
<dbReference type="RefSeq" id="WP_114593164.1">
    <property type="nucleotide sequence ID" value="NZ_CP031165.1"/>
</dbReference>
<dbReference type="InterPro" id="IPR001753">
    <property type="entry name" value="Enoyl-CoA_hydra/iso"/>
</dbReference>
<evidence type="ECO:0000256" key="8">
    <source>
        <dbReference type="ARBA" id="ARBA00023027"/>
    </source>
</evidence>
<keyword evidence="5" id="KW-0276">Fatty acid metabolism</keyword>
<dbReference type="KEGG" id="euz:DVS28_a4223"/>
<dbReference type="GO" id="GO:0016509">
    <property type="term" value="F:long-chain (3S)-3-hydroxyacyl-CoA dehydrogenase (NAD+) activity"/>
    <property type="evidence" value="ECO:0007669"/>
    <property type="project" value="TreeGrafter"/>
</dbReference>
<accession>A0A346Y343</accession>
<dbReference type="Pfam" id="PF00378">
    <property type="entry name" value="ECH_1"/>
    <property type="match status" value="1"/>
</dbReference>
<proteinExistence type="inferred from homology"/>
<dbReference type="GO" id="GO:0004300">
    <property type="term" value="F:enoyl-CoA hydratase activity"/>
    <property type="evidence" value="ECO:0007669"/>
    <property type="project" value="TreeGrafter"/>
</dbReference>
<dbReference type="CDD" id="cd06558">
    <property type="entry name" value="crotonase-like"/>
    <property type="match status" value="1"/>
</dbReference>
<evidence type="ECO:0000256" key="3">
    <source>
        <dbReference type="ARBA" id="ARBA00007005"/>
    </source>
</evidence>
<dbReference type="Gene3D" id="3.40.50.720">
    <property type="entry name" value="NAD(P)-binding Rossmann-like Domain"/>
    <property type="match status" value="1"/>
</dbReference>
<dbReference type="InterPro" id="IPR006176">
    <property type="entry name" value="3-OHacyl-CoA_DH_NAD-bd"/>
</dbReference>
<feature type="domain" description="3-hydroxyacyl-CoA dehydrogenase NAD binding" evidence="14">
    <location>
        <begin position="301"/>
        <end position="473"/>
    </location>
</feature>
<evidence type="ECO:0000313" key="15">
    <source>
        <dbReference type="EMBL" id="AXV08890.1"/>
    </source>
</evidence>
<comment type="catalytic activity">
    <reaction evidence="12">
        <text>a (3S)-3-hydroxyacyl-CoA + NAD(+) = a 3-oxoacyl-CoA + NADH + H(+)</text>
        <dbReference type="Rhea" id="RHEA:22432"/>
        <dbReference type="ChEBI" id="CHEBI:15378"/>
        <dbReference type="ChEBI" id="CHEBI:57318"/>
        <dbReference type="ChEBI" id="CHEBI:57540"/>
        <dbReference type="ChEBI" id="CHEBI:57945"/>
        <dbReference type="ChEBI" id="CHEBI:90726"/>
        <dbReference type="EC" id="1.1.1.35"/>
    </reaction>
</comment>
<keyword evidence="7" id="KW-0560">Oxidoreductase</keyword>
<reference evidence="15 16" key="1">
    <citation type="submission" date="2018-09" db="EMBL/GenBank/DDBJ databases">
        <title>Complete genome sequence of Euzebya sp. DY32-46 isolated from seawater of Pacific Ocean.</title>
        <authorList>
            <person name="Xu L."/>
            <person name="Wu Y.-H."/>
            <person name="Xu X.-W."/>
        </authorList>
    </citation>
    <scope>NUCLEOTIDE SEQUENCE [LARGE SCALE GENOMIC DNA]</scope>
    <source>
        <strain evidence="15 16">DY32-46</strain>
    </source>
</reference>
<evidence type="ECO:0000259" key="13">
    <source>
        <dbReference type="Pfam" id="PF00725"/>
    </source>
</evidence>
<sequence>MSEIVSRTDRVEGQRRIAVLVMDRPDKSMNVVDEALLGDLRRQIDAVLADEAVDAFVLASGKDGSFGAGADIGWLPELAASDNAEDFLAGVHELMARIARGTTPMVTAINGSAFGGAFELALAGHAIVAVPGAQVGLPEVGLSLLPGGGGTQMLRRFVPLDRALDMLTSGKPVAVEDAAGLIARVVPADGLVDAAVELAASLVGTDLVDEPSVEEGDAALVESTREALVGSRRGLSTAAATILDVVAAGVVDGFDAGLAAERAGFLSLLRSAESRAALHLFSAQDDVKRRSRGGGAPVGRLGVVGGGQMGAGIASTAVSRDLDAIVRDVAEDSLGRARAYRDKVLSRTAPAKGTDPRVDRWADTTTWEGFDQVDAVVEAVFELPEIKDEVLRDLCGAVADDTLIASNTSAIPIASLAASVTHPERFLGMHFFSPVERMPLVELIPHAGTAVETTQRAAALGRRLGKVPVVVGDAPGFMTSRVYARWLAEGIRLLRDGVDVTTIDSAARAVGFPVGPLLATDEATLNLVVQASITQVAEPVMADRLDVAGVRKALETLMAGGVEGRRQGRGFYTYEDGQRVGANPEVLGILGVSPVEVDPTVVGERLLLAFATECWRCDADGTICHPDDGDVAAVLGIGFPRLLGGPFHWADEVGAAEIVARCDALGEAFEPGPELRRLATEGGRLADLPRRPAPFADRG</sequence>
<name>A0A346Y343_9ACTN</name>
<evidence type="ECO:0000256" key="1">
    <source>
        <dbReference type="ARBA" id="ARBA00005005"/>
    </source>
</evidence>
<evidence type="ECO:0000256" key="4">
    <source>
        <dbReference type="ARBA" id="ARBA00009463"/>
    </source>
</evidence>
<comment type="similarity">
    <text evidence="3">In the central section; belongs to the 3-hydroxyacyl-CoA dehydrogenase family.</text>
</comment>
<dbReference type="PANTHER" id="PTHR43612">
    <property type="entry name" value="TRIFUNCTIONAL ENZYME SUBUNIT ALPHA"/>
    <property type="match status" value="1"/>
</dbReference>
<evidence type="ECO:0000256" key="11">
    <source>
        <dbReference type="ARBA" id="ARBA00023268"/>
    </source>
</evidence>
<dbReference type="SUPFAM" id="SSF51735">
    <property type="entry name" value="NAD(P)-binding Rossmann-fold domains"/>
    <property type="match status" value="1"/>
</dbReference>
<dbReference type="Gene3D" id="1.10.1040.50">
    <property type="match status" value="1"/>
</dbReference>
<comment type="pathway">
    <text evidence="1">Lipid metabolism; fatty acid beta-oxidation.</text>
</comment>
<dbReference type="InterPro" id="IPR050136">
    <property type="entry name" value="FA_oxidation_alpha_subunit"/>
</dbReference>